<keyword evidence="3" id="KW-0969">Cilium</keyword>
<name>K2K2B6_9GAMM</name>
<organism evidence="3 4">
    <name type="scientific">Idiomarina xiamenensis 10-D-4</name>
    <dbReference type="NCBI Taxonomy" id="740709"/>
    <lineage>
        <taxon>Bacteria</taxon>
        <taxon>Pseudomonadati</taxon>
        <taxon>Pseudomonadota</taxon>
        <taxon>Gammaproteobacteria</taxon>
        <taxon>Alteromonadales</taxon>
        <taxon>Idiomarinaceae</taxon>
        <taxon>Idiomarina</taxon>
    </lineage>
</organism>
<evidence type="ECO:0000313" key="3">
    <source>
        <dbReference type="EMBL" id="EKE80837.1"/>
    </source>
</evidence>
<accession>K2K2B6</accession>
<comment type="caution">
    <text evidence="3">The sequence shown here is derived from an EMBL/GenBank/DDBJ whole genome shotgun (WGS) entry which is preliminary data.</text>
</comment>
<dbReference type="AlphaFoldDB" id="K2K2B6"/>
<keyword evidence="3" id="KW-0966">Cell projection</keyword>
<gene>
    <name evidence="3" type="ORF">A10D4_11504</name>
</gene>
<dbReference type="STRING" id="740709.A10D4_11504"/>
<proteinExistence type="inferred from homology"/>
<dbReference type="InterPro" id="IPR002347">
    <property type="entry name" value="SDR_fam"/>
</dbReference>
<dbReference type="RefSeq" id="WP_008489671.1">
    <property type="nucleotide sequence ID" value="NZ_AMRG01000016.1"/>
</dbReference>
<dbReference type="SUPFAM" id="SSF51735">
    <property type="entry name" value="NAD(P)-binding Rossmann-fold domains"/>
    <property type="match status" value="1"/>
</dbReference>
<dbReference type="InterPro" id="IPR036291">
    <property type="entry name" value="NAD(P)-bd_dom_sf"/>
</dbReference>
<dbReference type="GO" id="GO:0016491">
    <property type="term" value="F:oxidoreductase activity"/>
    <property type="evidence" value="ECO:0007669"/>
    <property type="project" value="UniProtKB-KW"/>
</dbReference>
<dbReference type="PRINTS" id="PR00081">
    <property type="entry name" value="GDHRDH"/>
</dbReference>
<dbReference type="eggNOG" id="COG1028">
    <property type="taxonomic scope" value="Bacteria"/>
</dbReference>
<keyword evidence="3" id="KW-0282">Flagellum</keyword>
<evidence type="ECO:0000256" key="2">
    <source>
        <dbReference type="ARBA" id="ARBA00023002"/>
    </source>
</evidence>
<protein>
    <submittedName>
        <fullName evidence="3">Flagellin modification protein A</fullName>
    </submittedName>
</protein>
<reference evidence="3 4" key="1">
    <citation type="journal article" date="2012" name="J. Bacteriol.">
        <title>Genome Sequence of Idiomarina xiamenensis Type Strain 10-D-4.</title>
        <authorList>
            <person name="Lai Q."/>
            <person name="Wang L."/>
            <person name="Wang W."/>
            <person name="Shao Z."/>
        </authorList>
    </citation>
    <scope>NUCLEOTIDE SEQUENCE [LARGE SCALE GENOMIC DNA]</scope>
    <source>
        <strain evidence="3 4">10-D-4</strain>
    </source>
</reference>
<sequence>MTLADKRILVIGANGLLGARMALAIQQAGAEVVALDIAEHPQASLQQAGIRYVRGSASANAILDPLLAEGFDGAVNLAYPRNSAYGRDFCEVQLSDFQDNVSQHLGLYFQVMQRCYLAAKARQQAFSLVNFSSIYGQIAPRFDVYEQLPMTMPVEYAAIKAGVQHLTRYLTNYAAHDADGLPFRVNCVAPGGIEDGQHAQFQQNYRRYCNSKGMLNADDISGSVIFLLSDAARYICGQTLTVDDGFST</sequence>
<comment type="similarity">
    <text evidence="1">Belongs to the short-chain dehydrogenases/reductases (SDR) family.</text>
</comment>
<keyword evidence="2" id="KW-0560">Oxidoreductase</keyword>
<dbReference type="Proteomes" id="UP000014115">
    <property type="component" value="Unassembled WGS sequence"/>
</dbReference>
<dbReference type="Gene3D" id="3.40.50.720">
    <property type="entry name" value="NAD(P)-binding Rossmann-like Domain"/>
    <property type="match status" value="1"/>
</dbReference>
<evidence type="ECO:0000256" key="1">
    <source>
        <dbReference type="ARBA" id="ARBA00006484"/>
    </source>
</evidence>
<dbReference type="OrthoDB" id="7301144at2"/>
<dbReference type="Pfam" id="PF13561">
    <property type="entry name" value="adh_short_C2"/>
    <property type="match status" value="1"/>
</dbReference>
<dbReference type="EMBL" id="AMRG01000016">
    <property type="protein sequence ID" value="EKE80837.1"/>
    <property type="molecule type" value="Genomic_DNA"/>
</dbReference>
<dbReference type="PANTHER" id="PTHR24321:SF8">
    <property type="entry name" value="ESTRADIOL 17-BETA-DEHYDROGENASE 8-RELATED"/>
    <property type="match status" value="1"/>
</dbReference>
<keyword evidence="4" id="KW-1185">Reference proteome</keyword>
<evidence type="ECO:0000313" key="4">
    <source>
        <dbReference type="Proteomes" id="UP000014115"/>
    </source>
</evidence>
<dbReference type="PANTHER" id="PTHR24321">
    <property type="entry name" value="DEHYDROGENASES, SHORT CHAIN"/>
    <property type="match status" value="1"/>
</dbReference>
<dbReference type="PATRIC" id="fig|740709.3.peg.2325"/>